<gene>
    <name evidence="13" type="ORF">PILCRDRAFT_815230</name>
</gene>
<dbReference type="PANTHER" id="PTHR11096:SF0">
    <property type="entry name" value="RNA 3'-TERMINAL PHOSPHATE CYCLASE"/>
    <property type="match status" value="1"/>
</dbReference>
<evidence type="ECO:0000256" key="4">
    <source>
        <dbReference type="ARBA" id="ARBA00022598"/>
    </source>
</evidence>
<dbReference type="OrthoDB" id="25029at2759"/>
<evidence type="ECO:0000256" key="1">
    <source>
        <dbReference type="ARBA" id="ARBA00009206"/>
    </source>
</evidence>
<dbReference type="NCBIfam" id="TIGR03399">
    <property type="entry name" value="RNA_3prim_cycl"/>
    <property type="match status" value="1"/>
</dbReference>
<comment type="function">
    <text evidence="8">Catalyzes the conversion of 3'-phosphate to a 2',3'-cyclic phosphodiester at the end of RNA. The mechanism of action of the enzyme occurs in 3 steps: (A) adenylation of the enzyme by ATP; (B) transfer of adenylate to an RNA-N3'P to produce RNA-N3'PP5'A; (C) and attack of the adjacent 2'-hydroxyl on the 3'-phosphorus in the diester linkage to produce the cyclic end product. Likely functions in some aspects of cellular RNA processing. Function plays an important role in regulating axon regeneration by inhibiting central nervous system (CNS) axon regeneration following optic nerve injury.</text>
</comment>
<dbReference type="Gene3D" id="3.65.10.20">
    <property type="entry name" value="RNA 3'-terminal phosphate cyclase domain"/>
    <property type="match status" value="1"/>
</dbReference>
<evidence type="ECO:0000313" key="14">
    <source>
        <dbReference type="Proteomes" id="UP000054166"/>
    </source>
</evidence>
<dbReference type="PANTHER" id="PTHR11096">
    <property type="entry name" value="RNA 3' TERMINAL PHOSPHATE CYCLASE"/>
    <property type="match status" value="1"/>
</dbReference>
<evidence type="ECO:0000256" key="9">
    <source>
        <dbReference type="PIRSR" id="PIRSR005378-1"/>
    </source>
</evidence>
<feature type="binding site" evidence="10">
    <location>
        <position position="106"/>
    </location>
    <ligand>
        <name>ATP</name>
        <dbReference type="ChEBI" id="CHEBI:30616"/>
    </ligand>
</feature>
<dbReference type="SUPFAM" id="SSF52913">
    <property type="entry name" value="RNA 3'-terminal phosphate cyclase, RPTC, insert domain"/>
    <property type="match status" value="1"/>
</dbReference>
<dbReference type="HOGENOM" id="CLU_027882_0_1_1"/>
<dbReference type="InterPro" id="IPR036553">
    <property type="entry name" value="RPTC_insert"/>
</dbReference>
<evidence type="ECO:0000256" key="6">
    <source>
        <dbReference type="ARBA" id="ARBA00024481"/>
    </source>
</evidence>
<dbReference type="InterPro" id="IPR017770">
    <property type="entry name" value="RNA3'_term_phos_cyc_type_1"/>
</dbReference>
<protein>
    <recommendedName>
        <fullName evidence="3">RNA 3'-terminal phosphate cyclase</fullName>
        <ecNumber evidence="2">6.5.1.4</ecNumber>
    </recommendedName>
    <alternativeName>
        <fullName evidence="7">RNA terminal phosphate cyclase domain-containing protein 1</fullName>
    </alternativeName>
</protein>
<evidence type="ECO:0000259" key="12">
    <source>
        <dbReference type="Pfam" id="PF05189"/>
    </source>
</evidence>
<dbReference type="GO" id="GO:0005634">
    <property type="term" value="C:nucleus"/>
    <property type="evidence" value="ECO:0007669"/>
    <property type="project" value="TreeGrafter"/>
</dbReference>
<evidence type="ECO:0000256" key="5">
    <source>
        <dbReference type="ARBA" id="ARBA00022741"/>
    </source>
</evidence>
<dbReference type="InParanoid" id="A0A0C3G7C6"/>
<dbReference type="FunFam" id="3.30.360.20:FF:000002">
    <property type="entry name" value="RNA terminal phosphate cyclase-like 1"/>
    <property type="match status" value="1"/>
</dbReference>
<feature type="binding site" evidence="10">
    <location>
        <begin position="302"/>
        <end position="306"/>
    </location>
    <ligand>
        <name>ATP</name>
        <dbReference type="ChEBI" id="CHEBI:30616"/>
    </ligand>
</feature>
<dbReference type="SUPFAM" id="SSF55205">
    <property type="entry name" value="EPT/RTPC-like"/>
    <property type="match status" value="2"/>
</dbReference>
<accession>A0A0C3G7C6</accession>
<reference evidence="13 14" key="1">
    <citation type="submission" date="2014-04" db="EMBL/GenBank/DDBJ databases">
        <authorList>
            <consortium name="DOE Joint Genome Institute"/>
            <person name="Kuo A."/>
            <person name="Tarkka M."/>
            <person name="Buscot F."/>
            <person name="Kohler A."/>
            <person name="Nagy L.G."/>
            <person name="Floudas D."/>
            <person name="Copeland A."/>
            <person name="Barry K.W."/>
            <person name="Cichocki N."/>
            <person name="Veneault-Fourrey C."/>
            <person name="LaButti K."/>
            <person name="Lindquist E.A."/>
            <person name="Lipzen A."/>
            <person name="Lundell T."/>
            <person name="Morin E."/>
            <person name="Murat C."/>
            <person name="Sun H."/>
            <person name="Tunlid A."/>
            <person name="Henrissat B."/>
            <person name="Grigoriev I.V."/>
            <person name="Hibbett D.S."/>
            <person name="Martin F."/>
            <person name="Nordberg H.P."/>
            <person name="Cantor M.N."/>
            <person name="Hua S.X."/>
        </authorList>
    </citation>
    <scope>NUCLEOTIDE SEQUENCE [LARGE SCALE GENOMIC DNA]</scope>
    <source>
        <strain evidence="13 14">F 1598</strain>
    </source>
</reference>
<dbReference type="Proteomes" id="UP000054166">
    <property type="component" value="Unassembled WGS sequence"/>
</dbReference>
<dbReference type="EMBL" id="KN832979">
    <property type="protein sequence ID" value="KIM87654.1"/>
    <property type="molecule type" value="Genomic_DNA"/>
</dbReference>
<evidence type="ECO:0000259" key="11">
    <source>
        <dbReference type="Pfam" id="PF01137"/>
    </source>
</evidence>
<dbReference type="InterPro" id="IPR020719">
    <property type="entry name" value="RNA3'_term_phos_cycl-like_CS"/>
</dbReference>
<dbReference type="GO" id="GO:0003963">
    <property type="term" value="F:RNA-3'-phosphate cyclase activity"/>
    <property type="evidence" value="ECO:0007669"/>
    <property type="project" value="UniProtKB-EC"/>
</dbReference>
<reference evidence="14" key="2">
    <citation type="submission" date="2015-01" db="EMBL/GenBank/DDBJ databases">
        <title>Evolutionary Origins and Diversification of the Mycorrhizal Mutualists.</title>
        <authorList>
            <consortium name="DOE Joint Genome Institute"/>
            <consortium name="Mycorrhizal Genomics Consortium"/>
            <person name="Kohler A."/>
            <person name="Kuo A."/>
            <person name="Nagy L.G."/>
            <person name="Floudas D."/>
            <person name="Copeland A."/>
            <person name="Barry K.W."/>
            <person name="Cichocki N."/>
            <person name="Veneault-Fourrey C."/>
            <person name="LaButti K."/>
            <person name="Lindquist E.A."/>
            <person name="Lipzen A."/>
            <person name="Lundell T."/>
            <person name="Morin E."/>
            <person name="Murat C."/>
            <person name="Riley R."/>
            <person name="Ohm R."/>
            <person name="Sun H."/>
            <person name="Tunlid A."/>
            <person name="Henrissat B."/>
            <person name="Grigoriev I.V."/>
            <person name="Hibbett D.S."/>
            <person name="Martin F."/>
        </authorList>
    </citation>
    <scope>NUCLEOTIDE SEQUENCE [LARGE SCALE GENOMIC DNA]</scope>
    <source>
        <strain evidence="14">F 1598</strain>
    </source>
</reference>
<dbReference type="GO" id="GO:0005524">
    <property type="term" value="F:ATP binding"/>
    <property type="evidence" value="ECO:0007669"/>
    <property type="project" value="UniProtKB-KW"/>
</dbReference>
<dbReference type="InterPro" id="IPR013792">
    <property type="entry name" value="RNA3'P_cycl/enolpyr_Trfase_a/b"/>
</dbReference>
<feature type="domain" description="RNA 3'-terminal phosphate cyclase" evidence="11">
    <location>
        <begin position="14"/>
        <end position="346"/>
    </location>
</feature>
<feature type="domain" description="RNA 3'-terminal phosphate cyclase insert" evidence="12">
    <location>
        <begin position="192"/>
        <end position="293"/>
    </location>
</feature>
<keyword evidence="4" id="KW-0436">Ligase</keyword>
<evidence type="ECO:0000256" key="7">
    <source>
        <dbReference type="ARBA" id="ARBA00032543"/>
    </source>
</evidence>
<name>A0A0C3G7C6_PILCF</name>
<dbReference type="HAMAP" id="MF_00200">
    <property type="entry name" value="RTC"/>
    <property type="match status" value="1"/>
</dbReference>
<dbReference type="Pfam" id="PF05189">
    <property type="entry name" value="RTC_insert"/>
    <property type="match status" value="1"/>
</dbReference>
<dbReference type="STRING" id="765440.A0A0C3G7C6"/>
<evidence type="ECO:0000256" key="2">
    <source>
        <dbReference type="ARBA" id="ARBA00012725"/>
    </source>
</evidence>
<dbReference type="EC" id="6.5.1.4" evidence="2"/>
<dbReference type="AlphaFoldDB" id="A0A0C3G7C6"/>
<comment type="similarity">
    <text evidence="1">Belongs to the RNA 3'-terminal cyclase family. Type 1 subfamily.</text>
</comment>
<keyword evidence="14" id="KW-1185">Reference proteome</keyword>
<evidence type="ECO:0000256" key="8">
    <source>
        <dbReference type="ARBA" id="ARBA00045867"/>
    </source>
</evidence>
<dbReference type="InterPro" id="IPR037136">
    <property type="entry name" value="RNA3'_phos_cyclase_dom_sf"/>
</dbReference>
<feature type="active site" description="Tele-AMP-histidine intermediate" evidence="9">
    <location>
        <position position="328"/>
    </location>
</feature>
<dbReference type="PROSITE" id="PS01287">
    <property type="entry name" value="RTC"/>
    <property type="match status" value="1"/>
</dbReference>
<organism evidence="13 14">
    <name type="scientific">Piloderma croceum (strain F 1598)</name>
    <dbReference type="NCBI Taxonomy" id="765440"/>
    <lineage>
        <taxon>Eukaryota</taxon>
        <taxon>Fungi</taxon>
        <taxon>Dikarya</taxon>
        <taxon>Basidiomycota</taxon>
        <taxon>Agaricomycotina</taxon>
        <taxon>Agaricomycetes</taxon>
        <taxon>Agaricomycetidae</taxon>
        <taxon>Atheliales</taxon>
        <taxon>Atheliaceae</taxon>
        <taxon>Piloderma</taxon>
    </lineage>
</organism>
<keyword evidence="10" id="KW-0067">ATP-binding</keyword>
<dbReference type="GO" id="GO:0006396">
    <property type="term" value="P:RNA processing"/>
    <property type="evidence" value="ECO:0007669"/>
    <property type="project" value="InterPro"/>
</dbReference>
<evidence type="ECO:0000313" key="13">
    <source>
        <dbReference type="EMBL" id="KIM87654.1"/>
    </source>
</evidence>
<dbReference type="InterPro" id="IPR000228">
    <property type="entry name" value="RNA3'_term_phos_cyc"/>
</dbReference>
<dbReference type="Pfam" id="PF01137">
    <property type="entry name" value="RTC"/>
    <property type="match status" value="1"/>
</dbReference>
<dbReference type="InterPro" id="IPR013791">
    <property type="entry name" value="RNA3'-term_phos_cycl_insert"/>
</dbReference>
<dbReference type="Gene3D" id="3.30.360.20">
    <property type="entry name" value="RNA 3'-terminal phosphate cyclase, insert domain"/>
    <property type="match status" value="1"/>
</dbReference>
<keyword evidence="5 10" id="KW-0547">Nucleotide-binding</keyword>
<dbReference type="InterPro" id="IPR023797">
    <property type="entry name" value="RNA3'_phos_cyclase_dom"/>
</dbReference>
<comment type="catalytic activity">
    <reaction evidence="6">
        <text>a 3'-end 3'-phospho-ribonucleotide-RNA + ATP = a 3'-end 2',3'-cyclophospho-ribonucleotide-RNA + AMP + diphosphate</text>
        <dbReference type="Rhea" id="RHEA:23976"/>
        <dbReference type="Rhea" id="RHEA-COMP:10463"/>
        <dbReference type="Rhea" id="RHEA-COMP:10464"/>
        <dbReference type="ChEBI" id="CHEBI:30616"/>
        <dbReference type="ChEBI" id="CHEBI:33019"/>
        <dbReference type="ChEBI" id="CHEBI:83062"/>
        <dbReference type="ChEBI" id="CHEBI:83064"/>
        <dbReference type="ChEBI" id="CHEBI:456215"/>
        <dbReference type="EC" id="6.5.1.4"/>
    </reaction>
</comment>
<dbReference type="PIRSF" id="PIRSF005378">
    <property type="entry name" value="RNA3'_term_phos_cycl_euk"/>
    <property type="match status" value="1"/>
</dbReference>
<evidence type="ECO:0000256" key="3">
    <source>
        <dbReference type="ARBA" id="ARBA00021428"/>
    </source>
</evidence>
<evidence type="ECO:0000256" key="10">
    <source>
        <dbReference type="PIRSR" id="PIRSR005378-2"/>
    </source>
</evidence>
<sequence length="379" mass="39856">MASIASLLIDGSILEGGGQLLRNSVALSALLSKPISINKIRNSRKPPGLRRQHETGIKLAAEICSASLTGAEVASCDVSFRPGVIKPPRDYSADPGTAGSTTLLLQVSVPCLIFSGSPSLAPSTLTLRGGTNATMAPQIDYTQHIFLPFLRRHFGLDPTLHVQKRGYFPRGGGKIFCSVPPVPGPLPSVTLTDRGSITSIKGQAHVGGLPYHIALKMREGARDRLISAGHEPGIINIDSMREMDELTVGSGGGVVLWAETSGGCLIGGTAVSSKGTDPADIGRTASEELIRNLEHGGCVDEYLQDQIIIFMALAEGKSTVRTGPLTLHTKTAIWVAEHLTDAKFEIEEGPSGATTVICQGIGFKAPSQSHNEAIANNQS</sequence>
<proteinExistence type="inferred from homology"/>